<dbReference type="Gene3D" id="3.50.40.10">
    <property type="entry name" value="Phenylalanyl-trna Synthetase, Chain B, domain 3"/>
    <property type="match status" value="1"/>
</dbReference>
<dbReference type="NCBIfam" id="TIGR02432">
    <property type="entry name" value="lysidine_TilS_N"/>
    <property type="match status" value="1"/>
</dbReference>
<proteinExistence type="inferred from homology"/>
<dbReference type="SUPFAM" id="SSF52402">
    <property type="entry name" value="Adenine nucleotide alpha hydrolases-like"/>
    <property type="match status" value="1"/>
</dbReference>
<evidence type="ECO:0000256" key="8">
    <source>
        <dbReference type="HAMAP-Rule" id="MF_01161"/>
    </source>
</evidence>
<feature type="domain" description="Lysidine-tRNA(Ile) synthetase C-terminal" evidence="9">
    <location>
        <begin position="397"/>
        <end position="469"/>
    </location>
</feature>
<dbReference type="EC" id="6.3.4.19" evidence="8"/>
<evidence type="ECO:0000256" key="7">
    <source>
        <dbReference type="ARBA" id="ARBA00048539"/>
    </source>
</evidence>
<dbReference type="SUPFAM" id="SSF56037">
    <property type="entry name" value="PheT/TilS domain"/>
    <property type="match status" value="1"/>
</dbReference>
<dbReference type="SMART" id="SM00977">
    <property type="entry name" value="TilS_C"/>
    <property type="match status" value="1"/>
</dbReference>
<protein>
    <recommendedName>
        <fullName evidence="8">tRNA(Ile)-lysidine synthase</fullName>
        <ecNumber evidence="8">6.3.4.19</ecNumber>
    </recommendedName>
    <alternativeName>
        <fullName evidence="8">tRNA(Ile)-2-lysyl-cytidine synthase</fullName>
    </alternativeName>
    <alternativeName>
        <fullName evidence="8">tRNA(Ile)-lysidine synthetase</fullName>
    </alternativeName>
</protein>
<dbReference type="PANTHER" id="PTHR43033">
    <property type="entry name" value="TRNA(ILE)-LYSIDINE SYNTHASE-RELATED"/>
    <property type="match status" value="1"/>
</dbReference>
<evidence type="ECO:0000256" key="5">
    <source>
        <dbReference type="ARBA" id="ARBA00022741"/>
    </source>
</evidence>
<dbReference type="Pfam" id="PF11734">
    <property type="entry name" value="TilS_C"/>
    <property type="match status" value="1"/>
</dbReference>
<dbReference type="Proteomes" id="UP000239863">
    <property type="component" value="Unassembled WGS sequence"/>
</dbReference>
<dbReference type="InterPro" id="IPR011063">
    <property type="entry name" value="TilS/TtcA_N"/>
</dbReference>
<evidence type="ECO:0000256" key="1">
    <source>
        <dbReference type="ARBA" id="ARBA00004496"/>
    </source>
</evidence>
<dbReference type="AlphaFoldDB" id="A0A2S6FZ50"/>
<comment type="caution">
    <text evidence="10">The sequence shown here is derived from an EMBL/GenBank/DDBJ whole genome shotgun (WGS) entry which is preliminary data.</text>
</comment>
<reference evidence="10 11" key="1">
    <citation type="submission" date="2018-02" db="EMBL/GenBank/DDBJ databases">
        <title>Genomic Encyclopedia of Archaeal and Bacterial Type Strains, Phase II (KMG-II): from individual species to whole genera.</title>
        <authorList>
            <person name="Goeker M."/>
        </authorList>
    </citation>
    <scope>NUCLEOTIDE SEQUENCE [LARGE SCALE GENOMIC DNA]</scope>
    <source>
        <strain evidence="10 11">DSM 15099</strain>
    </source>
</reference>
<name>A0A2S6FZ50_9CLOT</name>
<comment type="catalytic activity">
    <reaction evidence="7 8">
        <text>cytidine(34) in tRNA(Ile2) + L-lysine + ATP = lysidine(34) in tRNA(Ile2) + AMP + diphosphate + H(+)</text>
        <dbReference type="Rhea" id="RHEA:43744"/>
        <dbReference type="Rhea" id="RHEA-COMP:10625"/>
        <dbReference type="Rhea" id="RHEA-COMP:10670"/>
        <dbReference type="ChEBI" id="CHEBI:15378"/>
        <dbReference type="ChEBI" id="CHEBI:30616"/>
        <dbReference type="ChEBI" id="CHEBI:32551"/>
        <dbReference type="ChEBI" id="CHEBI:33019"/>
        <dbReference type="ChEBI" id="CHEBI:82748"/>
        <dbReference type="ChEBI" id="CHEBI:83665"/>
        <dbReference type="ChEBI" id="CHEBI:456215"/>
        <dbReference type="EC" id="6.3.4.19"/>
    </reaction>
</comment>
<dbReference type="InterPro" id="IPR012796">
    <property type="entry name" value="Lysidine-tRNA-synth_C"/>
</dbReference>
<comment type="subcellular location">
    <subcellularLocation>
        <location evidence="1 8">Cytoplasm</location>
    </subcellularLocation>
</comment>
<evidence type="ECO:0000259" key="9">
    <source>
        <dbReference type="SMART" id="SM00977"/>
    </source>
</evidence>
<organism evidence="10 11">
    <name type="scientific">Clostridium algidicarnis DSM 15099</name>
    <dbReference type="NCBI Taxonomy" id="1121295"/>
    <lineage>
        <taxon>Bacteria</taxon>
        <taxon>Bacillati</taxon>
        <taxon>Bacillota</taxon>
        <taxon>Clostridia</taxon>
        <taxon>Eubacteriales</taxon>
        <taxon>Clostridiaceae</taxon>
        <taxon>Clostridium</taxon>
    </lineage>
</organism>
<dbReference type="CDD" id="cd01992">
    <property type="entry name" value="TilS_N"/>
    <property type="match status" value="1"/>
</dbReference>
<evidence type="ECO:0000313" key="11">
    <source>
        <dbReference type="Proteomes" id="UP000239863"/>
    </source>
</evidence>
<dbReference type="InterPro" id="IPR012795">
    <property type="entry name" value="tRNA_Ile_lys_synt_N"/>
</dbReference>
<dbReference type="OrthoDB" id="9807403at2"/>
<feature type="binding site" evidence="8">
    <location>
        <begin position="26"/>
        <end position="31"/>
    </location>
    <ligand>
        <name>ATP</name>
        <dbReference type="ChEBI" id="CHEBI:30616"/>
    </ligand>
</feature>
<evidence type="ECO:0000256" key="3">
    <source>
        <dbReference type="ARBA" id="ARBA00022598"/>
    </source>
</evidence>
<dbReference type="InterPro" id="IPR014729">
    <property type="entry name" value="Rossmann-like_a/b/a_fold"/>
</dbReference>
<evidence type="ECO:0000313" key="10">
    <source>
        <dbReference type="EMBL" id="PPK48859.1"/>
    </source>
</evidence>
<accession>A0A2S6FZ50</accession>
<evidence type="ECO:0000256" key="4">
    <source>
        <dbReference type="ARBA" id="ARBA00022694"/>
    </source>
</evidence>
<comment type="similarity">
    <text evidence="8">Belongs to the tRNA(Ile)-lysidine synthase family.</text>
</comment>
<keyword evidence="5 8" id="KW-0547">Nucleotide-binding</keyword>
<dbReference type="HAMAP" id="MF_01161">
    <property type="entry name" value="tRNA_Ile_lys_synt"/>
    <property type="match status" value="1"/>
</dbReference>
<dbReference type="InterPro" id="IPR020825">
    <property type="entry name" value="Phe-tRNA_synthase-like_B3/B4"/>
</dbReference>
<keyword evidence="2 8" id="KW-0963">Cytoplasm</keyword>
<dbReference type="EMBL" id="PTIS01000004">
    <property type="protein sequence ID" value="PPK48859.1"/>
    <property type="molecule type" value="Genomic_DNA"/>
</dbReference>
<dbReference type="PANTHER" id="PTHR43033:SF1">
    <property type="entry name" value="TRNA(ILE)-LYSIDINE SYNTHASE-RELATED"/>
    <property type="match status" value="1"/>
</dbReference>
<evidence type="ECO:0000256" key="2">
    <source>
        <dbReference type="ARBA" id="ARBA00022490"/>
    </source>
</evidence>
<sequence>MKKRILEYIEKYSMIQKDDKVLVALSGGPDSITLLHILYSLKDDLGITLYAAHINHKLRGEASDKDERYVKEICSSLNIPCYVKLADINAISKERGISSEMAGRDVRYDFFESLKKDLNINKVAVAHNSNDRAETILMRIMRGTGIEGLAGIKPVRDNTYIRPILILSRKEIEDYCEINKLCPRIDKTNNEPIYARNKVRLEIIPYIKENFNKDIINTLNRFSELMVRDNDYLEKISYEKFMKYVEINSKSDIIIHKEAFKEHDSIVTRIIRYSIEKLEGTLNNIEMIHISSIVSLSNQGTGKTVNLPHDITVSNVYGDIFIKKNYKKVIKNENLSSIINLKDYTKEDLKIGVKINIPEFQVSLFIKLLSDYNISNLNLKGKSNCKYFDADKIKGDINVRYRKDGDKFIPYGMSGSRKLKDIFIDEKIPREQRDSIVLICFDKHIAWIEGYKVSELFKVEHKTKNILSITIERGESY</sequence>
<keyword evidence="3 8" id="KW-0436">Ligase</keyword>
<keyword evidence="4 8" id="KW-0819">tRNA processing</keyword>
<dbReference type="GO" id="GO:0032267">
    <property type="term" value="F:tRNA(Ile)-lysidine synthase activity"/>
    <property type="evidence" value="ECO:0007669"/>
    <property type="project" value="UniProtKB-EC"/>
</dbReference>
<dbReference type="Pfam" id="PF01171">
    <property type="entry name" value="ATP_bind_3"/>
    <property type="match status" value="1"/>
</dbReference>
<dbReference type="RefSeq" id="WP_104409567.1">
    <property type="nucleotide sequence ID" value="NZ_PTIS01000004.1"/>
</dbReference>
<dbReference type="NCBIfam" id="TIGR02433">
    <property type="entry name" value="lysidine_TilS_C"/>
    <property type="match status" value="1"/>
</dbReference>
<dbReference type="Gene3D" id="3.40.50.620">
    <property type="entry name" value="HUPs"/>
    <property type="match status" value="1"/>
</dbReference>
<evidence type="ECO:0000256" key="6">
    <source>
        <dbReference type="ARBA" id="ARBA00022840"/>
    </source>
</evidence>
<comment type="domain">
    <text evidence="8">The N-terminal region contains the highly conserved SGGXDS motif, predicted to be a P-loop motif involved in ATP binding.</text>
</comment>
<dbReference type="SUPFAM" id="SSF82829">
    <property type="entry name" value="MesJ substrate recognition domain-like"/>
    <property type="match status" value="1"/>
</dbReference>
<keyword evidence="6 8" id="KW-0067">ATP-binding</keyword>
<comment type="function">
    <text evidence="8">Ligates lysine onto the cytidine present at position 34 of the AUA codon-specific tRNA(Ile) that contains the anticodon CAU, in an ATP-dependent manner. Cytidine is converted to lysidine, thus changing the amino acid specificity of the tRNA from methionine to isoleucine.</text>
</comment>
<dbReference type="InterPro" id="IPR012094">
    <property type="entry name" value="tRNA_Ile_lys_synt"/>
</dbReference>
<dbReference type="STRING" id="37659.GCA_000703125_00782"/>
<dbReference type="GO" id="GO:0005524">
    <property type="term" value="F:ATP binding"/>
    <property type="evidence" value="ECO:0007669"/>
    <property type="project" value="UniProtKB-UniRule"/>
</dbReference>
<dbReference type="GO" id="GO:0006400">
    <property type="term" value="P:tRNA modification"/>
    <property type="evidence" value="ECO:0007669"/>
    <property type="project" value="UniProtKB-UniRule"/>
</dbReference>
<gene>
    <name evidence="8" type="primary">tilS</name>
    <name evidence="10" type="ORF">BD821_104129</name>
</gene>
<dbReference type="GO" id="GO:0005737">
    <property type="term" value="C:cytoplasm"/>
    <property type="evidence" value="ECO:0007669"/>
    <property type="project" value="UniProtKB-SubCell"/>
</dbReference>